<evidence type="ECO:0000313" key="1">
    <source>
        <dbReference type="EMBL" id="CCG42494.1"/>
    </source>
</evidence>
<dbReference type="AlphaFoldDB" id="H8FVV6"/>
<dbReference type="EMBL" id="CAHP01000034">
    <property type="protein sequence ID" value="CCG42494.1"/>
    <property type="molecule type" value="Genomic_DNA"/>
</dbReference>
<evidence type="ECO:0000313" key="2">
    <source>
        <dbReference type="Proteomes" id="UP000004169"/>
    </source>
</evidence>
<comment type="caution">
    <text evidence="1">The sequence shown here is derived from an EMBL/GenBank/DDBJ whole genome shotgun (WGS) entry which is preliminary data.</text>
</comment>
<sequence length="176" mass="20818">MTANAGVLNWGYNPVGPEQFFDWKYAQKVWFDLNTAESYDAEWAKYQGDFKPWLALYKADKRKALAELKSYPEAKRRNIERGYDMQLAYDDWRDLLYMRWYKGYAHEAYRATLTKKKAQTFDDSLAIWVTFKPCVPVRFLNQCGPIPDWRDDEDKAKEQAMMRKVVDDLAARAAKK</sequence>
<dbReference type="eggNOG" id="ENOG5033YQR">
    <property type="taxonomic scope" value="Bacteria"/>
</dbReference>
<proteinExistence type="predicted"/>
<accession>H8FVV6</accession>
<name>H8FVV6_MAGML</name>
<dbReference type="Proteomes" id="UP000004169">
    <property type="component" value="Unassembled WGS sequence"/>
</dbReference>
<keyword evidence="2" id="KW-1185">Reference proteome</keyword>
<protein>
    <submittedName>
        <fullName evidence="1">Uncharacterized protein</fullName>
    </submittedName>
</protein>
<gene>
    <name evidence="1" type="ORF">PHAMO_40055</name>
</gene>
<reference evidence="1 2" key="1">
    <citation type="journal article" date="2012" name="J. Bacteriol.">
        <title>Draft Genome Sequence of the Purple Photosynthetic Bacterium Phaeospirillum molischianum DSM120, a Particularly Versatile Bacterium.</title>
        <authorList>
            <person name="Duquesne K."/>
            <person name="Prima V."/>
            <person name="Ji B."/>
            <person name="Rouy Z."/>
            <person name="Medigue C."/>
            <person name="Talla E."/>
            <person name="Sturgis J.N."/>
        </authorList>
    </citation>
    <scope>NUCLEOTIDE SEQUENCE [LARGE SCALE GENOMIC DNA]</scope>
    <source>
        <strain evidence="2">DSM120</strain>
    </source>
</reference>
<dbReference type="STRING" id="1150626.PHAMO_40055"/>
<organism evidence="1 2">
    <name type="scientific">Magnetospirillum molischianum DSM 120</name>
    <dbReference type="NCBI Taxonomy" id="1150626"/>
    <lineage>
        <taxon>Bacteria</taxon>
        <taxon>Pseudomonadati</taxon>
        <taxon>Pseudomonadota</taxon>
        <taxon>Alphaproteobacteria</taxon>
        <taxon>Rhodospirillales</taxon>
        <taxon>Rhodospirillaceae</taxon>
        <taxon>Magnetospirillum</taxon>
    </lineage>
</organism>